<organism evidence="2 3">
    <name type="scientific">Bradyrhizobium sediminis</name>
    <dbReference type="NCBI Taxonomy" id="2840469"/>
    <lineage>
        <taxon>Bacteria</taxon>
        <taxon>Pseudomonadati</taxon>
        <taxon>Pseudomonadota</taxon>
        <taxon>Alphaproteobacteria</taxon>
        <taxon>Hyphomicrobiales</taxon>
        <taxon>Nitrobacteraceae</taxon>
        <taxon>Bradyrhizobium</taxon>
    </lineage>
</organism>
<dbReference type="RefSeq" id="WP_215612791.1">
    <property type="nucleotide sequence ID" value="NZ_CP076135.1"/>
</dbReference>
<evidence type="ECO:0000313" key="3">
    <source>
        <dbReference type="Proteomes" id="UP000680805"/>
    </source>
</evidence>
<feature type="transmembrane region" description="Helical" evidence="1">
    <location>
        <begin position="61"/>
        <end position="80"/>
    </location>
</feature>
<keyword evidence="1" id="KW-1133">Transmembrane helix</keyword>
<dbReference type="AlphaFoldDB" id="A0A975NL69"/>
<name>A0A975NL69_9BRAD</name>
<keyword evidence="1" id="KW-0472">Membrane</keyword>
<dbReference type="Proteomes" id="UP000680805">
    <property type="component" value="Chromosome"/>
</dbReference>
<evidence type="ECO:0000313" key="2">
    <source>
        <dbReference type="EMBL" id="QWG17137.1"/>
    </source>
</evidence>
<sequence>MAVLAGWVVSEKRFIDGLPMLAASMLAASYVLAVLFLAPFASDRKVANEVPTFGVGMKFLLFGPLSLAAITSVGATIVNLKHRDFCRIVDCFSFYAVYRFHMPLLVSEFVAVSWKLFYIVFIAAVLVRLIQVIQKG</sequence>
<gene>
    <name evidence="2" type="ORF">KMZ68_19440</name>
</gene>
<proteinExistence type="predicted"/>
<feature type="transmembrane region" description="Helical" evidence="1">
    <location>
        <begin position="21"/>
        <end position="41"/>
    </location>
</feature>
<reference evidence="2" key="1">
    <citation type="submission" date="2021-06" db="EMBL/GenBank/DDBJ databases">
        <title>Bradyrhizobium sp. S2-11-2 Genome sequencing.</title>
        <authorList>
            <person name="Jin L."/>
        </authorList>
    </citation>
    <scope>NUCLEOTIDE SEQUENCE</scope>
    <source>
        <strain evidence="2">S2-11-2</strain>
    </source>
</reference>
<keyword evidence="1" id="KW-0812">Transmembrane</keyword>
<dbReference type="EMBL" id="CP076135">
    <property type="protein sequence ID" value="QWG17137.1"/>
    <property type="molecule type" value="Genomic_DNA"/>
</dbReference>
<accession>A0A975NL69</accession>
<feature type="transmembrane region" description="Helical" evidence="1">
    <location>
        <begin position="116"/>
        <end position="133"/>
    </location>
</feature>
<evidence type="ECO:0000256" key="1">
    <source>
        <dbReference type="SAM" id="Phobius"/>
    </source>
</evidence>
<protein>
    <submittedName>
        <fullName evidence="2">Uncharacterized protein</fullName>
    </submittedName>
</protein>
<dbReference type="KEGG" id="bsei:KMZ68_19440"/>